<evidence type="ECO:0000313" key="3">
    <source>
        <dbReference type="Proteomes" id="UP000680067"/>
    </source>
</evidence>
<dbReference type="PANTHER" id="PTHR33525:SF3">
    <property type="entry name" value="RIBONUCLEASE Y"/>
    <property type="match status" value="1"/>
</dbReference>
<dbReference type="InterPro" id="IPR013976">
    <property type="entry name" value="HDOD"/>
</dbReference>
<dbReference type="Proteomes" id="UP000680067">
    <property type="component" value="Unassembled WGS sequence"/>
</dbReference>
<dbReference type="Pfam" id="PF08668">
    <property type="entry name" value="HDOD"/>
    <property type="match status" value="1"/>
</dbReference>
<reference evidence="2" key="1">
    <citation type="submission" date="2021-04" db="EMBL/GenBank/DDBJ databases">
        <title>novel species isolated from subtropical streams in China.</title>
        <authorList>
            <person name="Lu H."/>
        </authorList>
    </citation>
    <scope>NUCLEOTIDE SEQUENCE</scope>
    <source>
        <strain evidence="2">LFS511W</strain>
    </source>
</reference>
<proteinExistence type="predicted"/>
<dbReference type="InterPro" id="IPR052340">
    <property type="entry name" value="RNase_Y/CdgJ"/>
</dbReference>
<gene>
    <name evidence="2" type="ORF">KDM89_14735</name>
</gene>
<comment type="caution">
    <text evidence="2">The sequence shown here is derived from an EMBL/GenBank/DDBJ whole genome shotgun (WGS) entry which is preliminary data.</text>
</comment>
<sequence length="300" mass="32649">MNRQKALKCIVAQANQGDLVFPANVAASLKLQQTIDDPDCSVDTAAKLVLNEPLLAAKVVAIANSAAYNRGSDVTNVKAAISRLGFRTLRAIVSSLVIRQLAGTSKNHDIQLMTSRLWQHTAEVAALSQVIARRITRLDPDTALFAGIVHEVGNFYLFSRAEEFPALLQPDELAHLHDISDDTAESDELPDFEDTLVDLESSEAIIGRAVAARLFLPSQVSEALDGMWYGLRAMPPETLADTLLLANELAIHKSPLDYNSYSESERFTSEIDFTVGDGTLASILEESDEELKTLTSALLV</sequence>
<accession>A0A941I927</accession>
<protein>
    <submittedName>
        <fullName evidence="2">HDOD domain-containing protein</fullName>
    </submittedName>
</protein>
<dbReference type="AlphaFoldDB" id="A0A941I927"/>
<evidence type="ECO:0000313" key="2">
    <source>
        <dbReference type="EMBL" id="MBR7783398.1"/>
    </source>
</evidence>
<dbReference type="SUPFAM" id="SSF109604">
    <property type="entry name" value="HD-domain/PDEase-like"/>
    <property type="match status" value="1"/>
</dbReference>
<dbReference type="PANTHER" id="PTHR33525">
    <property type="match status" value="1"/>
</dbReference>
<dbReference type="RefSeq" id="WP_212688671.1">
    <property type="nucleotide sequence ID" value="NZ_JAGSPN010000011.1"/>
</dbReference>
<evidence type="ECO:0000259" key="1">
    <source>
        <dbReference type="PROSITE" id="PS51833"/>
    </source>
</evidence>
<keyword evidence="3" id="KW-1185">Reference proteome</keyword>
<dbReference type="Gene3D" id="1.10.3210.10">
    <property type="entry name" value="Hypothetical protein af1432"/>
    <property type="match status" value="1"/>
</dbReference>
<dbReference type="EMBL" id="JAGSPN010000011">
    <property type="protein sequence ID" value="MBR7783398.1"/>
    <property type="molecule type" value="Genomic_DNA"/>
</dbReference>
<dbReference type="PROSITE" id="PS51833">
    <property type="entry name" value="HDOD"/>
    <property type="match status" value="1"/>
</dbReference>
<name>A0A941I927_9BURK</name>
<organism evidence="2 3">
    <name type="scientific">Undibacterium luofuense</name>
    <dbReference type="NCBI Taxonomy" id="2828733"/>
    <lineage>
        <taxon>Bacteria</taxon>
        <taxon>Pseudomonadati</taxon>
        <taxon>Pseudomonadota</taxon>
        <taxon>Betaproteobacteria</taxon>
        <taxon>Burkholderiales</taxon>
        <taxon>Oxalobacteraceae</taxon>
        <taxon>Undibacterium</taxon>
    </lineage>
</organism>
<feature type="domain" description="HDOD" evidence="1">
    <location>
        <begin position="21"/>
        <end position="230"/>
    </location>
</feature>